<comment type="caution">
    <text evidence="6">The sequence shown here is derived from an EMBL/GenBank/DDBJ whole genome shotgun (WGS) entry which is preliminary data.</text>
</comment>
<evidence type="ECO:0000256" key="5">
    <source>
        <dbReference type="HAMAP-Rule" id="MF_00374"/>
    </source>
</evidence>
<dbReference type="PROSITE" id="PS00579">
    <property type="entry name" value="RIBOSOMAL_L29"/>
    <property type="match status" value="1"/>
</dbReference>
<dbReference type="CDD" id="cd00427">
    <property type="entry name" value="Ribosomal_L29_HIP"/>
    <property type="match status" value="1"/>
</dbReference>
<accession>G6XLK6</accession>
<dbReference type="PANTHER" id="PTHR10916:SF0">
    <property type="entry name" value="LARGE RIBOSOMAL SUBUNIT PROTEIN UL29C"/>
    <property type="match status" value="1"/>
</dbReference>
<evidence type="ECO:0000256" key="3">
    <source>
        <dbReference type="ARBA" id="ARBA00023274"/>
    </source>
</evidence>
<proteinExistence type="inferred from homology"/>
<dbReference type="HAMAP" id="MF_00374">
    <property type="entry name" value="Ribosomal_uL29"/>
    <property type="match status" value="1"/>
</dbReference>
<evidence type="ECO:0000313" key="7">
    <source>
        <dbReference type="Proteomes" id="UP000004949"/>
    </source>
</evidence>
<dbReference type="Gene3D" id="1.10.287.310">
    <property type="match status" value="1"/>
</dbReference>
<dbReference type="Proteomes" id="UP000004949">
    <property type="component" value="Unassembled WGS sequence"/>
</dbReference>
<dbReference type="eggNOG" id="COG0255">
    <property type="taxonomic scope" value="Bacteria"/>
</dbReference>
<protein>
    <recommendedName>
        <fullName evidence="4 5">Large ribosomal subunit protein uL29</fullName>
    </recommendedName>
</protein>
<evidence type="ECO:0000256" key="1">
    <source>
        <dbReference type="ARBA" id="ARBA00009254"/>
    </source>
</evidence>
<dbReference type="InterPro" id="IPR001854">
    <property type="entry name" value="Ribosomal_uL29"/>
</dbReference>
<dbReference type="SUPFAM" id="SSF46561">
    <property type="entry name" value="Ribosomal protein L29 (L29p)"/>
    <property type="match status" value="1"/>
</dbReference>
<keyword evidence="2 5" id="KW-0689">Ribosomal protein</keyword>
<dbReference type="InterPro" id="IPR036049">
    <property type="entry name" value="Ribosomal_uL29_sf"/>
</dbReference>
<dbReference type="EMBL" id="AGQV01000010">
    <property type="protein sequence ID" value="EHH67261.1"/>
    <property type="molecule type" value="Genomic_DNA"/>
</dbReference>
<dbReference type="AlphaFoldDB" id="G6XLK6"/>
<dbReference type="InterPro" id="IPR050063">
    <property type="entry name" value="Ribosomal_protein_uL29"/>
</dbReference>
<dbReference type="FunFam" id="1.10.287.310:FF:000001">
    <property type="entry name" value="50S ribosomal protein L29"/>
    <property type="match status" value="1"/>
</dbReference>
<organism evidence="6 7">
    <name type="scientific">Gluconobacter morbifer G707</name>
    <dbReference type="NCBI Taxonomy" id="1088869"/>
    <lineage>
        <taxon>Bacteria</taxon>
        <taxon>Pseudomonadati</taxon>
        <taxon>Pseudomonadota</taxon>
        <taxon>Alphaproteobacteria</taxon>
        <taxon>Acetobacterales</taxon>
        <taxon>Acetobacteraceae</taxon>
        <taxon>Gluconobacter</taxon>
    </lineage>
</organism>
<dbReference type="OrthoDB" id="9815192at2"/>
<dbReference type="PATRIC" id="fig|1088869.3.peg.2248"/>
<sequence>MADTYKPADLRAKSEDERKALLLDLKREQINQRFSAATGQSENTSRVKTVRRAIARIKTLAHQSKNRAGAQTSAAKS</sequence>
<gene>
    <name evidence="5" type="primary">rpmC</name>
    <name evidence="6" type="ORF">GMO_22550</name>
</gene>
<comment type="similarity">
    <text evidence="1 5">Belongs to the universal ribosomal protein uL29 family.</text>
</comment>
<evidence type="ECO:0000313" key="6">
    <source>
        <dbReference type="EMBL" id="EHH67261.1"/>
    </source>
</evidence>
<evidence type="ECO:0000256" key="2">
    <source>
        <dbReference type="ARBA" id="ARBA00022980"/>
    </source>
</evidence>
<dbReference type="NCBIfam" id="TIGR00012">
    <property type="entry name" value="L29"/>
    <property type="match status" value="1"/>
</dbReference>
<keyword evidence="7" id="KW-1185">Reference proteome</keyword>
<dbReference type="Pfam" id="PF00831">
    <property type="entry name" value="Ribosomal_L29"/>
    <property type="match status" value="1"/>
</dbReference>
<dbReference type="GO" id="GO:0022625">
    <property type="term" value="C:cytosolic large ribosomal subunit"/>
    <property type="evidence" value="ECO:0007669"/>
    <property type="project" value="TreeGrafter"/>
</dbReference>
<dbReference type="STRING" id="1088869.GMO_22550"/>
<reference evidence="6 7" key="1">
    <citation type="submission" date="2011-10" db="EMBL/GenBank/DDBJ databases">
        <title>Genome sequence of Gluconobacter morbifer G707, isolated from Drosophila gut.</title>
        <authorList>
            <person name="Lee W.-J."/>
            <person name="Kim E.-K."/>
        </authorList>
    </citation>
    <scope>NUCLEOTIDE SEQUENCE [LARGE SCALE GENOMIC DNA]</scope>
    <source>
        <strain evidence="6 7">G707</strain>
    </source>
</reference>
<evidence type="ECO:0000256" key="4">
    <source>
        <dbReference type="ARBA" id="ARBA00035204"/>
    </source>
</evidence>
<keyword evidence="3 5" id="KW-0687">Ribonucleoprotein</keyword>
<dbReference type="RefSeq" id="WP_008852400.1">
    <property type="nucleotide sequence ID" value="NZ_AGQV01000010.1"/>
</dbReference>
<dbReference type="InterPro" id="IPR018254">
    <property type="entry name" value="Ribosomal_uL29_CS"/>
</dbReference>
<name>G6XLK6_9PROT</name>
<dbReference type="PANTHER" id="PTHR10916">
    <property type="entry name" value="60S RIBOSOMAL PROTEIN L35/50S RIBOSOMAL PROTEIN L29"/>
    <property type="match status" value="1"/>
</dbReference>
<dbReference type="GO" id="GO:0003735">
    <property type="term" value="F:structural constituent of ribosome"/>
    <property type="evidence" value="ECO:0007669"/>
    <property type="project" value="InterPro"/>
</dbReference>
<dbReference type="GO" id="GO:0006412">
    <property type="term" value="P:translation"/>
    <property type="evidence" value="ECO:0007669"/>
    <property type="project" value="UniProtKB-UniRule"/>
</dbReference>